<evidence type="ECO:0000256" key="1">
    <source>
        <dbReference type="ARBA" id="ARBA00007177"/>
    </source>
</evidence>
<dbReference type="Pfam" id="PF01774">
    <property type="entry name" value="UreD"/>
    <property type="match status" value="1"/>
</dbReference>
<dbReference type="PANTHER" id="PTHR33643">
    <property type="entry name" value="UREASE ACCESSORY PROTEIN D"/>
    <property type="match status" value="1"/>
</dbReference>
<dbReference type="Proteomes" id="UP000272412">
    <property type="component" value="Unassembled WGS sequence"/>
</dbReference>
<evidence type="ECO:0000256" key="2">
    <source>
        <dbReference type="ARBA" id="ARBA00023186"/>
    </source>
</evidence>
<accession>A0A3N4NGB9</accession>
<organism evidence="3 4">
    <name type="scientific">Neisseria weixii</name>
    <dbReference type="NCBI Taxonomy" id="1853276"/>
    <lineage>
        <taxon>Bacteria</taxon>
        <taxon>Pseudomonadati</taxon>
        <taxon>Pseudomonadota</taxon>
        <taxon>Betaproteobacteria</taxon>
        <taxon>Neisseriales</taxon>
        <taxon>Neisseriaceae</taxon>
        <taxon>Neisseria</taxon>
    </lineage>
</organism>
<dbReference type="EMBL" id="RPFL01000020">
    <property type="protein sequence ID" value="RPD86233.1"/>
    <property type="molecule type" value="Genomic_DNA"/>
</dbReference>
<evidence type="ECO:0000313" key="3">
    <source>
        <dbReference type="EMBL" id="RPD86233.1"/>
    </source>
</evidence>
<dbReference type="RefSeq" id="WP_123804380.1">
    <property type="nucleotide sequence ID" value="NZ_CP023429.1"/>
</dbReference>
<dbReference type="InterPro" id="IPR002669">
    <property type="entry name" value="UreD"/>
</dbReference>
<dbReference type="OrthoDB" id="9807968at2"/>
<gene>
    <name evidence="3" type="ORF">EGK74_08310</name>
</gene>
<dbReference type="AlphaFoldDB" id="A0A3N4NGB9"/>
<proteinExistence type="inferred from homology"/>
<comment type="similarity">
    <text evidence="1">Belongs to the UreD family.</text>
</comment>
<keyword evidence="4" id="KW-1185">Reference proteome</keyword>
<keyword evidence="2" id="KW-0143">Chaperone</keyword>
<protein>
    <submittedName>
        <fullName evidence="3">Urease accessory protein UreD</fullName>
    </submittedName>
</protein>
<name>A0A3N4NGB9_9NEIS</name>
<dbReference type="PANTHER" id="PTHR33643:SF1">
    <property type="entry name" value="UREASE ACCESSORY PROTEIN D"/>
    <property type="match status" value="1"/>
</dbReference>
<sequence>MDEGKQARQHTHISQQAGSSLCYLPHPLVLHKGSTLVQTTEIELDDDCDLIYGEILASGRIRNGESFKFNRFSSHLVIRHGKRKLVTYNIQWQPASQHPSALGQMEGYTHQLNLFYVNTAHSSLDMRSKVGRLYNRISSNHPSESILWGVSQADDSVLCLRVLADNAYSLQEILKTAATLLHPTQSSPLSAAFFK</sequence>
<dbReference type="GO" id="GO:0016151">
    <property type="term" value="F:nickel cation binding"/>
    <property type="evidence" value="ECO:0007669"/>
    <property type="project" value="InterPro"/>
</dbReference>
<evidence type="ECO:0000313" key="4">
    <source>
        <dbReference type="Proteomes" id="UP000272412"/>
    </source>
</evidence>
<reference evidence="3 4" key="1">
    <citation type="submission" date="2018-11" db="EMBL/GenBank/DDBJ databases">
        <title>Neisseria weixii sp. nov. isolated from the rectal contents of plateau pika (Ochotona cruzoniae).</title>
        <authorList>
            <person name="Zhang G."/>
        </authorList>
    </citation>
    <scope>NUCLEOTIDE SEQUENCE [LARGE SCALE GENOMIC DNA]</scope>
    <source>
        <strain evidence="3 4">10009</strain>
    </source>
</reference>
<comment type="caution">
    <text evidence="3">The sequence shown here is derived from an EMBL/GenBank/DDBJ whole genome shotgun (WGS) entry which is preliminary data.</text>
</comment>